<dbReference type="Proteomes" id="UP000015106">
    <property type="component" value="Chromosome 5"/>
</dbReference>
<feature type="region of interest" description="Disordered" evidence="1">
    <location>
        <begin position="157"/>
        <end position="176"/>
    </location>
</feature>
<gene>
    <name evidence="2" type="primary">LOC125511297</name>
</gene>
<evidence type="ECO:0000313" key="2">
    <source>
        <dbReference type="EnsemblPlants" id="TuG1812G0500005076.01.T02"/>
    </source>
</evidence>
<name>A0A8R7QKG3_TRIUA</name>
<feature type="region of interest" description="Disordered" evidence="1">
    <location>
        <begin position="186"/>
        <end position="206"/>
    </location>
</feature>
<feature type="compositionally biased region" description="Basic and acidic residues" evidence="1">
    <location>
        <begin position="75"/>
        <end position="85"/>
    </location>
</feature>
<feature type="compositionally biased region" description="Basic residues" evidence="1">
    <location>
        <begin position="22"/>
        <end position="74"/>
    </location>
</feature>
<dbReference type="Gramene" id="TuG1812G0500005076.01.T02">
    <property type="protein sequence ID" value="TuG1812G0500005076.01.T02"/>
    <property type="gene ID" value="TuG1812G0500005076.01"/>
</dbReference>
<reference evidence="3" key="1">
    <citation type="journal article" date="2013" name="Nature">
        <title>Draft genome of the wheat A-genome progenitor Triticum urartu.</title>
        <authorList>
            <person name="Ling H.Q."/>
            <person name="Zhao S."/>
            <person name="Liu D."/>
            <person name="Wang J."/>
            <person name="Sun H."/>
            <person name="Zhang C."/>
            <person name="Fan H."/>
            <person name="Li D."/>
            <person name="Dong L."/>
            <person name="Tao Y."/>
            <person name="Gao C."/>
            <person name="Wu H."/>
            <person name="Li Y."/>
            <person name="Cui Y."/>
            <person name="Guo X."/>
            <person name="Zheng S."/>
            <person name="Wang B."/>
            <person name="Yu K."/>
            <person name="Liang Q."/>
            <person name="Yang W."/>
            <person name="Lou X."/>
            <person name="Chen J."/>
            <person name="Feng M."/>
            <person name="Jian J."/>
            <person name="Zhang X."/>
            <person name="Luo G."/>
            <person name="Jiang Y."/>
            <person name="Liu J."/>
            <person name="Wang Z."/>
            <person name="Sha Y."/>
            <person name="Zhang B."/>
            <person name="Wu H."/>
            <person name="Tang D."/>
            <person name="Shen Q."/>
            <person name="Xue P."/>
            <person name="Zou S."/>
            <person name="Wang X."/>
            <person name="Liu X."/>
            <person name="Wang F."/>
            <person name="Yang Y."/>
            <person name="An X."/>
            <person name="Dong Z."/>
            <person name="Zhang K."/>
            <person name="Zhang X."/>
            <person name="Luo M.C."/>
            <person name="Dvorak J."/>
            <person name="Tong Y."/>
            <person name="Wang J."/>
            <person name="Yang H."/>
            <person name="Li Z."/>
            <person name="Wang D."/>
            <person name="Zhang A."/>
            <person name="Wang J."/>
        </authorList>
    </citation>
    <scope>NUCLEOTIDE SEQUENCE</scope>
    <source>
        <strain evidence="3">cv. G1812</strain>
    </source>
</reference>
<feature type="region of interest" description="Disordered" evidence="1">
    <location>
        <begin position="22"/>
        <end position="88"/>
    </location>
</feature>
<dbReference type="AlphaFoldDB" id="A0A8R7QKG3"/>
<sequence>MLDFYYSTVCSAHGACRRARHGDRRQLHQVHGHRRLPAGRRRRPRARRQVGRQARRRPRLRRRLLPRRRHRRVREVHQGDHDPAADGRAVLGQGDRELRRLLEGQRRVHGRRGRRRRQVQGGLRAPQLRPRRLHTLHPLTRRRPHRGLLQGLVRAGVRRRGHRERPALRGRAGVHHRRARGVACGQAQPGHQGRRAAQGGRRRRAGRGARVGFGVNEQGHRASVTGVVACVARGVRGGRSCSLQFLTVCRFSSLHMQPCVDKWITMSL</sequence>
<organism evidence="2 3">
    <name type="scientific">Triticum urartu</name>
    <name type="common">Red wild einkorn</name>
    <name type="synonym">Crithodium urartu</name>
    <dbReference type="NCBI Taxonomy" id="4572"/>
    <lineage>
        <taxon>Eukaryota</taxon>
        <taxon>Viridiplantae</taxon>
        <taxon>Streptophyta</taxon>
        <taxon>Embryophyta</taxon>
        <taxon>Tracheophyta</taxon>
        <taxon>Spermatophyta</taxon>
        <taxon>Magnoliopsida</taxon>
        <taxon>Liliopsida</taxon>
        <taxon>Poales</taxon>
        <taxon>Poaceae</taxon>
        <taxon>BOP clade</taxon>
        <taxon>Pooideae</taxon>
        <taxon>Triticodae</taxon>
        <taxon>Triticeae</taxon>
        <taxon>Triticinae</taxon>
        <taxon>Triticum</taxon>
    </lineage>
</organism>
<keyword evidence="3" id="KW-1185">Reference proteome</keyword>
<reference evidence="2" key="3">
    <citation type="submission" date="2022-06" db="UniProtKB">
        <authorList>
            <consortium name="EnsemblPlants"/>
        </authorList>
    </citation>
    <scope>IDENTIFICATION</scope>
</reference>
<reference evidence="2" key="2">
    <citation type="submission" date="2018-03" db="EMBL/GenBank/DDBJ databases">
        <title>The Triticum urartu genome reveals the dynamic nature of wheat genome evolution.</title>
        <authorList>
            <person name="Ling H."/>
            <person name="Ma B."/>
            <person name="Shi X."/>
            <person name="Liu H."/>
            <person name="Dong L."/>
            <person name="Sun H."/>
            <person name="Cao Y."/>
            <person name="Gao Q."/>
            <person name="Zheng S."/>
            <person name="Li Y."/>
            <person name="Yu Y."/>
            <person name="Du H."/>
            <person name="Qi M."/>
            <person name="Li Y."/>
            <person name="Yu H."/>
            <person name="Cui Y."/>
            <person name="Wang N."/>
            <person name="Chen C."/>
            <person name="Wu H."/>
            <person name="Zhao Y."/>
            <person name="Zhang J."/>
            <person name="Li Y."/>
            <person name="Zhou W."/>
            <person name="Zhang B."/>
            <person name="Hu W."/>
            <person name="Eijk M."/>
            <person name="Tang J."/>
            <person name="Witsenboer H."/>
            <person name="Zhao S."/>
            <person name="Li Z."/>
            <person name="Zhang A."/>
            <person name="Wang D."/>
            <person name="Liang C."/>
        </authorList>
    </citation>
    <scope>NUCLEOTIDE SEQUENCE [LARGE SCALE GENOMIC DNA]</scope>
    <source>
        <strain evidence="2">cv. G1812</strain>
    </source>
</reference>
<dbReference type="EnsemblPlants" id="TuG1812G0500005076.01.T02">
    <property type="protein sequence ID" value="TuG1812G0500005076.01.T02"/>
    <property type="gene ID" value="TuG1812G0500005076.01"/>
</dbReference>
<accession>A0A8R7QKG3</accession>
<protein>
    <submittedName>
        <fullName evidence="2">Uncharacterized protein</fullName>
    </submittedName>
</protein>
<evidence type="ECO:0000313" key="3">
    <source>
        <dbReference type="Proteomes" id="UP000015106"/>
    </source>
</evidence>
<proteinExistence type="predicted"/>
<feature type="compositionally biased region" description="Low complexity" evidence="1">
    <location>
        <begin position="186"/>
        <end position="199"/>
    </location>
</feature>
<evidence type="ECO:0000256" key="1">
    <source>
        <dbReference type="SAM" id="MobiDB-lite"/>
    </source>
</evidence>